<gene>
    <name evidence="1" type="ORF">MENTE1834_LOCUS27946</name>
</gene>
<protein>
    <submittedName>
        <fullName evidence="1">Uncharacterized protein</fullName>
    </submittedName>
</protein>
<evidence type="ECO:0000313" key="1">
    <source>
        <dbReference type="EMBL" id="CAK5080756.1"/>
    </source>
</evidence>
<comment type="caution">
    <text evidence="1">The sequence shown here is derived from an EMBL/GenBank/DDBJ whole genome shotgun (WGS) entry which is preliminary data.</text>
</comment>
<dbReference type="EMBL" id="CAVMJV010000042">
    <property type="protein sequence ID" value="CAK5080756.1"/>
    <property type="molecule type" value="Genomic_DNA"/>
</dbReference>
<accession>A0ACB0ZP61</accession>
<dbReference type="Proteomes" id="UP001497535">
    <property type="component" value="Unassembled WGS sequence"/>
</dbReference>
<name>A0ACB0ZP61_MELEN</name>
<organism evidence="1 2">
    <name type="scientific">Meloidogyne enterolobii</name>
    <name type="common">Root-knot nematode worm</name>
    <name type="synonym">Meloidogyne mayaguensis</name>
    <dbReference type="NCBI Taxonomy" id="390850"/>
    <lineage>
        <taxon>Eukaryota</taxon>
        <taxon>Metazoa</taxon>
        <taxon>Ecdysozoa</taxon>
        <taxon>Nematoda</taxon>
        <taxon>Chromadorea</taxon>
        <taxon>Rhabditida</taxon>
        <taxon>Tylenchina</taxon>
        <taxon>Tylenchomorpha</taxon>
        <taxon>Tylenchoidea</taxon>
        <taxon>Meloidogynidae</taxon>
        <taxon>Meloidogyninae</taxon>
        <taxon>Meloidogyne</taxon>
    </lineage>
</organism>
<proteinExistence type="predicted"/>
<evidence type="ECO:0000313" key="2">
    <source>
        <dbReference type="Proteomes" id="UP001497535"/>
    </source>
</evidence>
<keyword evidence="2" id="KW-1185">Reference proteome</keyword>
<reference evidence="1" key="1">
    <citation type="submission" date="2023-11" db="EMBL/GenBank/DDBJ databases">
        <authorList>
            <person name="Poullet M."/>
        </authorList>
    </citation>
    <scope>NUCLEOTIDE SEQUENCE</scope>
    <source>
        <strain evidence="1">E1834</strain>
    </source>
</reference>
<sequence length="128" mass="14945">MGMITRTLNFFSLKPCTRSKPFSTQNLKPNPYLAFSHLTLSLLQITQQLSKNLYFSLRLKSVGIECQNTWTNLYISLLIYLSYFLLFCNFFYQTYLRSGNRYTKIEKKTKEVLANGNANNITSETTIR</sequence>